<evidence type="ECO:0000259" key="1">
    <source>
        <dbReference type="PROSITE" id="PS50965"/>
    </source>
</evidence>
<dbReference type="PROSITE" id="PS50965">
    <property type="entry name" value="NERD"/>
    <property type="match status" value="1"/>
</dbReference>
<dbReference type="Proteomes" id="UP001596022">
    <property type="component" value="Unassembled WGS sequence"/>
</dbReference>
<dbReference type="EMBL" id="JBHSFW010000002">
    <property type="protein sequence ID" value="MFC4618592.1"/>
    <property type="molecule type" value="Genomic_DNA"/>
</dbReference>
<organism evidence="2 3">
    <name type="scientific">Camelliibacillus cellulosilyticus</name>
    <dbReference type="NCBI Taxonomy" id="2174486"/>
    <lineage>
        <taxon>Bacteria</taxon>
        <taxon>Bacillati</taxon>
        <taxon>Bacillota</taxon>
        <taxon>Bacilli</taxon>
        <taxon>Bacillales</taxon>
        <taxon>Sporolactobacillaceae</taxon>
        <taxon>Camelliibacillus</taxon>
    </lineage>
</organism>
<gene>
    <name evidence="2" type="ORF">ACFO4N_07560</name>
</gene>
<evidence type="ECO:0000313" key="2">
    <source>
        <dbReference type="EMBL" id="MFC4618592.1"/>
    </source>
</evidence>
<protein>
    <submittedName>
        <fullName evidence="2">Nuclease-related domain-containing protein</fullName>
    </submittedName>
</protein>
<dbReference type="RefSeq" id="WP_376845635.1">
    <property type="nucleotide sequence ID" value="NZ_JBHSFW010000002.1"/>
</dbReference>
<proteinExistence type="predicted"/>
<dbReference type="Pfam" id="PF08378">
    <property type="entry name" value="NERD"/>
    <property type="match status" value="1"/>
</dbReference>
<accession>A0ABV9GJW3</accession>
<evidence type="ECO:0000313" key="3">
    <source>
        <dbReference type="Proteomes" id="UP001596022"/>
    </source>
</evidence>
<name>A0ABV9GJW3_9BACL</name>
<comment type="caution">
    <text evidence="2">The sequence shown here is derived from an EMBL/GenBank/DDBJ whole genome shotgun (WGS) entry which is preliminary data.</text>
</comment>
<reference evidence="3" key="1">
    <citation type="journal article" date="2019" name="Int. J. Syst. Evol. Microbiol.">
        <title>The Global Catalogue of Microorganisms (GCM) 10K type strain sequencing project: providing services to taxonomists for standard genome sequencing and annotation.</title>
        <authorList>
            <consortium name="The Broad Institute Genomics Platform"/>
            <consortium name="The Broad Institute Genome Sequencing Center for Infectious Disease"/>
            <person name="Wu L."/>
            <person name="Ma J."/>
        </authorList>
    </citation>
    <scope>NUCLEOTIDE SEQUENCE [LARGE SCALE GENOMIC DNA]</scope>
    <source>
        <strain evidence="3">CGMCC 1.16306</strain>
    </source>
</reference>
<keyword evidence="3" id="KW-1185">Reference proteome</keyword>
<feature type="domain" description="NERD" evidence="1">
    <location>
        <begin position="37"/>
        <end position="150"/>
    </location>
</feature>
<dbReference type="InterPro" id="IPR011528">
    <property type="entry name" value="NERD"/>
</dbReference>
<sequence length="307" mass="35802">MDIKRREVPKDLKVLRLLYQRNGLSEEDQKQYFKLEKGFEGELRFDEMVKERLPDDDWLILSDLLLEINNRLTQIDAILISGGKIFNINVKNHEGDHYIKNGFWYMSPSGKEIHDPLLQLRRSELVLRQIIRSLGLNLPIVSKVIFINPDFTLYQAPMDLPIVLPTQLNRFFKDLLISSSKPGKKEWALAKKLASMHITESPYSNVPPYTLKKLKKGVCCASCHSFKLKLEGKDLVCQICGSIEKLDSAIMRVVEDFHTLYPDRKITVKVISEWCGLDINRKIIERTLKKNLVLIKKQRYSYYLFMD</sequence>